<organism evidence="2 3">
    <name type="scientific">Listeria grayi</name>
    <name type="common">Listeria murrayi</name>
    <dbReference type="NCBI Taxonomy" id="1641"/>
    <lineage>
        <taxon>Bacteria</taxon>
        <taxon>Bacillati</taxon>
        <taxon>Bacillota</taxon>
        <taxon>Bacilli</taxon>
        <taxon>Bacillales</taxon>
        <taxon>Listeriaceae</taxon>
        <taxon>Listeria</taxon>
    </lineage>
</organism>
<protein>
    <submittedName>
        <fullName evidence="2">Uncharacterized protein</fullName>
    </submittedName>
</protein>
<keyword evidence="1" id="KW-1133">Transmembrane helix</keyword>
<dbReference type="AlphaFoldDB" id="A0A378MI63"/>
<evidence type="ECO:0000313" key="3">
    <source>
        <dbReference type="Proteomes" id="UP000254879"/>
    </source>
</evidence>
<sequence>MFEGFYGLGYWFIGAALTILMSIFFLIAFLERNDHK</sequence>
<evidence type="ECO:0000313" key="2">
    <source>
        <dbReference type="EMBL" id="STY45494.1"/>
    </source>
</evidence>
<gene>
    <name evidence="2" type="ORF">NCTC10815_02874</name>
</gene>
<evidence type="ECO:0000256" key="1">
    <source>
        <dbReference type="SAM" id="Phobius"/>
    </source>
</evidence>
<keyword evidence="1" id="KW-0472">Membrane</keyword>
<proteinExistence type="predicted"/>
<keyword evidence="1" id="KW-0812">Transmembrane</keyword>
<reference evidence="2 3" key="1">
    <citation type="submission" date="2018-06" db="EMBL/GenBank/DDBJ databases">
        <authorList>
            <consortium name="Pathogen Informatics"/>
            <person name="Doyle S."/>
        </authorList>
    </citation>
    <scope>NUCLEOTIDE SEQUENCE [LARGE SCALE GENOMIC DNA]</scope>
    <source>
        <strain evidence="3">NCTC 10815</strain>
    </source>
</reference>
<feature type="transmembrane region" description="Helical" evidence="1">
    <location>
        <begin position="6"/>
        <end position="30"/>
    </location>
</feature>
<name>A0A378MI63_LISGR</name>
<dbReference type="EMBL" id="UGPG01000001">
    <property type="protein sequence ID" value="STY45494.1"/>
    <property type="molecule type" value="Genomic_DNA"/>
</dbReference>
<accession>A0A378MI63</accession>
<dbReference type="Proteomes" id="UP000254879">
    <property type="component" value="Unassembled WGS sequence"/>
</dbReference>